<protein>
    <recommendedName>
        <fullName evidence="4">BTB domain-containing protein</fullName>
    </recommendedName>
</protein>
<evidence type="ECO:0000313" key="2">
    <source>
        <dbReference type="EMBL" id="KPI42074.1"/>
    </source>
</evidence>
<evidence type="ECO:0000256" key="1">
    <source>
        <dbReference type="SAM" id="MobiDB-lite"/>
    </source>
</evidence>
<keyword evidence="3" id="KW-1185">Reference proteome</keyword>
<accession>A0A0N1HWL8</accession>
<gene>
    <name evidence="2" type="ORF">AB675_5703</name>
</gene>
<dbReference type="AlphaFoldDB" id="A0A0N1HWL8"/>
<sequence length="482" mass="54242">MSPEGSWLPLAENVSPRAGTFLFAEVDPSADDVGSRYWIVLVVPERFLPRHMQDRLSRVGETIFPCWLMNWPGSPHQFKFLGKSKLYSLQADMMNSIRFDWKSHYRRTYQEATGAASHDSIAYYEATISEQSHMVNEQRRAARAIHAQGTGPHGRRRRRDDDDDDVLTRGQLPPRPRRQGRASDHSSQHMFFPEQSPPEPGSPSPEVISDQASAKPHIKTEEELAQISAISDVQSNKVVTIHAGTPNHIHRLPQAFIDKSPVLTAWLQPAAKLTDPWIMHPALVSVDSSIFAKLVQYLITNTYSPQVSAEPPLKLEGVEQSRASYSAELLKAGHLFILAEQFEIATLADHIYTKITTVEPYGYTRPGLLHFAEIIFSRPNFRDGVADTTIRRSDSSEVGEDKEAAQENPVDTGLRVHSQGMEEWVVSRLANELMDIMKYELPLWERVTAKTIRRGLQPRVFAAKAALDKPFGGPLVVIKDEN</sequence>
<feature type="region of interest" description="Disordered" evidence="1">
    <location>
        <begin position="134"/>
        <end position="218"/>
    </location>
</feature>
<reference evidence="2 3" key="1">
    <citation type="submission" date="2015-06" db="EMBL/GenBank/DDBJ databases">
        <title>Draft genome of the ant-associated black yeast Phialophora attae CBS 131958.</title>
        <authorList>
            <person name="Moreno L.F."/>
            <person name="Stielow B.J."/>
            <person name="de Hoog S."/>
            <person name="Vicente V.A."/>
            <person name="Weiss V.A."/>
            <person name="de Vries M."/>
            <person name="Cruz L.M."/>
            <person name="Souza E.M."/>
        </authorList>
    </citation>
    <scope>NUCLEOTIDE SEQUENCE [LARGE SCALE GENOMIC DNA]</scope>
    <source>
        <strain evidence="2 3">CBS 131958</strain>
    </source>
</reference>
<proteinExistence type="predicted"/>
<organism evidence="2 3">
    <name type="scientific">Cyphellophora attinorum</name>
    <dbReference type="NCBI Taxonomy" id="1664694"/>
    <lineage>
        <taxon>Eukaryota</taxon>
        <taxon>Fungi</taxon>
        <taxon>Dikarya</taxon>
        <taxon>Ascomycota</taxon>
        <taxon>Pezizomycotina</taxon>
        <taxon>Eurotiomycetes</taxon>
        <taxon>Chaetothyriomycetidae</taxon>
        <taxon>Chaetothyriales</taxon>
        <taxon>Cyphellophoraceae</taxon>
        <taxon>Cyphellophora</taxon>
    </lineage>
</organism>
<name>A0A0N1HWL8_9EURO</name>
<dbReference type="EMBL" id="LFJN01000008">
    <property type="protein sequence ID" value="KPI42074.1"/>
    <property type="molecule type" value="Genomic_DNA"/>
</dbReference>
<evidence type="ECO:0000313" key="3">
    <source>
        <dbReference type="Proteomes" id="UP000038010"/>
    </source>
</evidence>
<dbReference type="Proteomes" id="UP000038010">
    <property type="component" value="Unassembled WGS sequence"/>
</dbReference>
<dbReference type="GeneID" id="28737819"/>
<comment type="caution">
    <text evidence="2">The sequence shown here is derived from an EMBL/GenBank/DDBJ whole genome shotgun (WGS) entry which is preliminary data.</text>
</comment>
<dbReference type="RefSeq" id="XP_018002037.1">
    <property type="nucleotide sequence ID" value="XM_018145939.1"/>
</dbReference>
<evidence type="ECO:0008006" key="4">
    <source>
        <dbReference type="Google" id="ProtNLM"/>
    </source>
</evidence>
<dbReference type="VEuPathDB" id="FungiDB:AB675_5703"/>